<evidence type="ECO:0000313" key="3">
    <source>
        <dbReference type="Proteomes" id="UP001193680"/>
    </source>
</evidence>
<evidence type="ECO:0000256" key="1">
    <source>
        <dbReference type="SAM" id="SignalP"/>
    </source>
</evidence>
<feature type="signal peptide" evidence="1">
    <location>
        <begin position="1"/>
        <end position="30"/>
    </location>
</feature>
<protein>
    <submittedName>
        <fullName evidence="2">Uncharacterized protein</fullName>
    </submittedName>
</protein>
<dbReference type="Proteomes" id="UP001193680">
    <property type="component" value="Unassembled WGS sequence"/>
</dbReference>
<sequence length="249" mass="28894">MFTNILSAKRRNLKTSLFALGLCITGPVSASDYSENERSFQDKPVDTWMLQYEADDFSDEVTRAQIIFAPKNFAEQQSYFFRCLNYSTNFSVQFLEEQKYLENSDGSLTNRSKKFAKGGFIYHDEQRLKVSVDGDSENYDIAVGGQTRNLTPLFKADVPNTPDLLSMSFHFEFYFKDMPSFTSKNSDDNSRRFFKQLKQALKTGKPLEFELFSPNSRVHKFSFDSERLKSFAPENVLEFCVIDRELRDE</sequence>
<comment type="caution">
    <text evidence="2">The sequence shown here is derived from an EMBL/GenBank/DDBJ whole genome shotgun (WGS) entry which is preliminary data.</text>
</comment>
<gene>
    <name evidence="2" type="ORF">H8792_005965</name>
</gene>
<keyword evidence="1" id="KW-0732">Signal</keyword>
<name>A0ABS0BVN2_9GAMM</name>
<organism evidence="2 3">
    <name type="scientific">Thiomicrorhabdus heinhorstiae</name>
    <dbReference type="NCBI Taxonomy" id="2748010"/>
    <lineage>
        <taxon>Bacteria</taxon>
        <taxon>Pseudomonadati</taxon>
        <taxon>Pseudomonadota</taxon>
        <taxon>Gammaproteobacteria</taxon>
        <taxon>Thiotrichales</taxon>
        <taxon>Piscirickettsiaceae</taxon>
        <taxon>Thiomicrorhabdus</taxon>
    </lineage>
</organism>
<proteinExistence type="predicted"/>
<dbReference type="RefSeq" id="WP_185978029.1">
    <property type="nucleotide sequence ID" value="NZ_JACBGI020000008.1"/>
</dbReference>
<reference evidence="2 3" key="2">
    <citation type="submission" date="2020-11" db="EMBL/GenBank/DDBJ databases">
        <title>Sulfur oxidizing isolate from Hospital Hole Sinkhole.</title>
        <authorList>
            <person name="Scott K.M."/>
        </authorList>
    </citation>
    <scope>NUCLEOTIDE SEQUENCE [LARGE SCALE GENOMIC DNA]</scope>
    <source>
        <strain evidence="2 3">HH1</strain>
    </source>
</reference>
<feature type="chain" id="PRO_5047131361" evidence="1">
    <location>
        <begin position="31"/>
        <end position="249"/>
    </location>
</feature>
<keyword evidence="3" id="KW-1185">Reference proteome</keyword>
<accession>A0ABS0BVN2</accession>
<dbReference type="EMBL" id="JACBGI020000008">
    <property type="protein sequence ID" value="MBF6057883.1"/>
    <property type="molecule type" value="Genomic_DNA"/>
</dbReference>
<reference evidence="2 3" key="1">
    <citation type="submission" date="2020-06" db="EMBL/GenBank/DDBJ databases">
        <authorList>
            <person name="Scott K."/>
        </authorList>
    </citation>
    <scope>NUCLEOTIDE SEQUENCE [LARGE SCALE GENOMIC DNA]</scope>
    <source>
        <strain evidence="2 3">HH1</strain>
    </source>
</reference>
<evidence type="ECO:0000313" key="2">
    <source>
        <dbReference type="EMBL" id="MBF6057883.1"/>
    </source>
</evidence>